<reference evidence="2 3" key="1">
    <citation type="submission" date="2018-08" db="EMBL/GenBank/DDBJ databases">
        <title>Genome sequence of strict halophilic Halobacillus trueperi SS1 isolated from Lunsu, a salty water body of North West Himalayas.</title>
        <authorList>
            <person name="Gupta S."/>
            <person name="Sharma P."/>
            <person name="Dev K."/>
            <person name="Baumler D."/>
            <person name="Sourirajan A."/>
        </authorList>
    </citation>
    <scope>NUCLEOTIDE SEQUENCE [LARGE SCALE GENOMIC DNA]</scope>
    <source>
        <strain evidence="2 3">SS1</strain>
    </source>
</reference>
<keyword evidence="2" id="KW-0808">Transferase</keyword>
<dbReference type="CDD" id="cd02440">
    <property type="entry name" value="AdoMet_MTases"/>
    <property type="match status" value="1"/>
</dbReference>
<dbReference type="Pfam" id="PF13847">
    <property type="entry name" value="Methyltransf_31"/>
    <property type="match status" value="1"/>
</dbReference>
<comment type="caution">
    <text evidence="2">The sequence shown here is derived from an EMBL/GenBank/DDBJ whole genome shotgun (WGS) entry which is preliminary data.</text>
</comment>
<dbReference type="EMBL" id="QTLC01000078">
    <property type="protein sequence ID" value="RDY66987.1"/>
    <property type="molecule type" value="Genomic_DNA"/>
</dbReference>
<keyword evidence="2" id="KW-0489">Methyltransferase</keyword>
<dbReference type="Gene3D" id="3.40.50.150">
    <property type="entry name" value="Vaccinia Virus protein VP39"/>
    <property type="match status" value="1"/>
</dbReference>
<sequence>MLEDTGERVIPKEMDPTNNLLLEHIARYTFSTPYVKGRVLDLACGTGYGSAMVAKEKKKDIDEMIGIDISSETTRYAIQNYYHPLLTFKQGDIMDSSLVNKIGVFDTILSFETIEHVEDDRAFMERMYELLKPGGTLVLSTPFGKGRDHPCGSPFHYFQLTKEEFNELFTSFSDVEIYYQRGVTIEPPRQGVYYPLGVAVCRK</sequence>
<dbReference type="GO" id="GO:0032259">
    <property type="term" value="P:methylation"/>
    <property type="evidence" value="ECO:0007669"/>
    <property type="project" value="UniProtKB-KW"/>
</dbReference>
<dbReference type="InterPro" id="IPR029063">
    <property type="entry name" value="SAM-dependent_MTases_sf"/>
</dbReference>
<evidence type="ECO:0000313" key="3">
    <source>
        <dbReference type="Proteomes" id="UP000257032"/>
    </source>
</evidence>
<protein>
    <submittedName>
        <fullName evidence="2">Methyltransferase domain-containing protein</fullName>
    </submittedName>
</protein>
<dbReference type="InterPro" id="IPR025714">
    <property type="entry name" value="Methyltranfer_dom"/>
</dbReference>
<dbReference type="PANTHER" id="PTHR43861">
    <property type="entry name" value="TRANS-ACONITATE 2-METHYLTRANSFERASE-RELATED"/>
    <property type="match status" value="1"/>
</dbReference>
<dbReference type="AlphaFoldDB" id="A0A3D8VC40"/>
<dbReference type="SUPFAM" id="SSF53335">
    <property type="entry name" value="S-adenosyl-L-methionine-dependent methyltransferases"/>
    <property type="match status" value="1"/>
</dbReference>
<gene>
    <name evidence="2" type="ORF">DXT76_20035</name>
</gene>
<name>A0A3D8VC40_9BACI</name>
<dbReference type="Proteomes" id="UP000257032">
    <property type="component" value="Unassembled WGS sequence"/>
</dbReference>
<feature type="domain" description="Methyltransferase" evidence="1">
    <location>
        <begin position="37"/>
        <end position="143"/>
    </location>
</feature>
<evidence type="ECO:0000259" key="1">
    <source>
        <dbReference type="Pfam" id="PF13847"/>
    </source>
</evidence>
<evidence type="ECO:0000313" key="2">
    <source>
        <dbReference type="EMBL" id="RDY66987.1"/>
    </source>
</evidence>
<organism evidence="2 3">
    <name type="scientific">Halobacillus trueperi</name>
    <dbReference type="NCBI Taxonomy" id="156205"/>
    <lineage>
        <taxon>Bacteria</taxon>
        <taxon>Bacillati</taxon>
        <taxon>Bacillota</taxon>
        <taxon>Bacilli</taxon>
        <taxon>Bacillales</taxon>
        <taxon>Bacillaceae</taxon>
        <taxon>Halobacillus</taxon>
    </lineage>
</organism>
<dbReference type="GO" id="GO:0008168">
    <property type="term" value="F:methyltransferase activity"/>
    <property type="evidence" value="ECO:0007669"/>
    <property type="project" value="UniProtKB-KW"/>
</dbReference>
<dbReference type="RefSeq" id="WP_115895188.1">
    <property type="nucleotide sequence ID" value="NZ_QTLC01000078.1"/>
</dbReference>
<proteinExistence type="predicted"/>
<accession>A0A3D8VC40</accession>